<comment type="similarity">
    <text evidence="1">Belongs to the sulfatase family.</text>
</comment>
<gene>
    <name evidence="6" type="ORF">COY52_01880</name>
</gene>
<dbReference type="GO" id="GO:0004065">
    <property type="term" value="F:arylsulfatase activity"/>
    <property type="evidence" value="ECO:0007669"/>
    <property type="project" value="TreeGrafter"/>
</dbReference>
<dbReference type="InterPro" id="IPR050738">
    <property type="entry name" value="Sulfatase"/>
</dbReference>
<comment type="caution">
    <text evidence="6">The sequence shown here is derived from an EMBL/GenBank/DDBJ whole genome shotgun (WGS) entry which is preliminary data.</text>
</comment>
<keyword evidence="4" id="KW-0106">Calcium</keyword>
<sequence>MDLLAKEGVFFENAFTNQPLCAPARACLLTGQYATTHGVWRNGPLLKAQDNTLAHCFKKAGYRTGYVGKWHLYDKDPGYVPPQHRAGFADYWVASNVLEFTSHPYEGTLYDGSGKEVRFSGVYRVDFVTEKLIEFLEQDGNSPFFAMISYLEPHQQNDLNRMVGPEGYAKKYRNPYVPPDLLALTGDWFEQLPDYYGSIARIDECLGRIISALKKKGVFENTIIVFLSDHGCHFHTRVGEYKRSCHDSSIRIPFVMRGPGFNRRLAVKELVGIVDLAPTLLEAAGLPQVPGTMQGKSLVPLVDRKAVNWENEIFVQISESLISRAVRTEQWKYCVATPDRKGHEAPSSDTYAEYQMYDLFADPWELNNLAGRNQYSEAAAHLKERLIAKMAEAGEKVPEILPSKFNTSWA</sequence>
<accession>A0A2M7SEL9</accession>
<evidence type="ECO:0000256" key="2">
    <source>
        <dbReference type="ARBA" id="ARBA00022723"/>
    </source>
</evidence>
<evidence type="ECO:0000256" key="3">
    <source>
        <dbReference type="ARBA" id="ARBA00022801"/>
    </source>
</evidence>
<dbReference type="AlphaFoldDB" id="A0A2M7SEL9"/>
<dbReference type="GO" id="GO:0046872">
    <property type="term" value="F:metal ion binding"/>
    <property type="evidence" value="ECO:0007669"/>
    <property type="project" value="UniProtKB-KW"/>
</dbReference>
<keyword evidence="2" id="KW-0479">Metal-binding</keyword>
<dbReference type="EMBL" id="PFMR01000056">
    <property type="protein sequence ID" value="PIZ17972.1"/>
    <property type="molecule type" value="Genomic_DNA"/>
</dbReference>
<evidence type="ECO:0000313" key="6">
    <source>
        <dbReference type="EMBL" id="PIZ17972.1"/>
    </source>
</evidence>
<dbReference type="Pfam" id="PF00884">
    <property type="entry name" value="Sulfatase"/>
    <property type="match status" value="1"/>
</dbReference>
<keyword evidence="3" id="KW-0378">Hydrolase</keyword>
<dbReference type="Gene3D" id="3.40.720.10">
    <property type="entry name" value="Alkaline Phosphatase, subunit A"/>
    <property type="match status" value="2"/>
</dbReference>
<evidence type="ECO:0000256" key="1">
    <source>
        <dbReference type="ARBA" id="ARBA00008779"/>
    </source>
</evidence>
<dbReference type="PANTHER" id="PTHR42693:SF53">
    <property type="entry name" value="ENDO-4-O-SULFATASE"/>
    <property type="match status" value="1"/>
</dbReference>
<feature type="domain" description="Sulfatase N-terminal" evidence="5">
    <location>
        <begin position="2"/>
        <end position="285"/>
    </location>
</feature>
<dbReference type="Proteomes" id="UP000229307">
    <property type="component" value="Unassembled WGS sequence"/>
</dbReference>
<dbReference type="InterPro" id="IPR000917">
    <property type="entry name" value="Sulfatase_N"/>
</dbReference>
<evidence type="ECO:0000256" key="4">
    <source>
        <dbReference type="ARBA" id="ARBA00022837"/>
    </source>
</evidence>
<protein>
    <submittedName>
        <fullName evidence="6">Arylsulfatase</fullName>
    </submittedName>
</protein>
<evidence type="ECO:0000259" key="5">
    <source>
        <dbReference type="Pfam" id="PF00884"/>
    </source>
</evidence>
<dbReference type="InterPro" id="IPR024607">
    <property type="entry name" value="Sulfatase_CS"/>
</dbReference>
<organism evidence="6 7">
    <name type="scientific">Candidatus Desantisbacteria bacterium CG_4_10_14_0_8_um_filter_48_22</name>
    <dbReference type="NCBI Taxonomy" id="1974543"/>
    <lineage>
        <taxon>Bacteria</taxon>
        <taxon>Candidatus Desantisiibacteriota</taxon>
    </lineage>
</organism>
<proteinExistence type="inferred from homology"/>
<dbReference type="InterPro" id="IPR017850">
    <property type="entry name" value="Alkaline_phosphatase_core_sf"/>
</dbReference>
<dbReference type="SUPFAM" id="SSF53649">
    <property type="entry name" value="Alkaline phosphatase-like"/>
    <property type="match status" value="1"/>
</dbReference>
<dbReference type="PANTHER" id="PTHR42693">
    <property type="entry name" value="ARYLSULFATASE FAMILY MEMBER"/>
    <property type="match status" value="1"/>
</dbReference>
<dbReference type="PROSITE" id="PS00149">
    <property type="entry name" value="SULFATASE_2"/>
    <property type="match status" value="1"/>
</dbReference>
<reference evidence="7" key="1">
    <citation type="submission" date="2017-09" db="EMBL/GenBank/DDBJ databases">
        <title>Depth-based differentiation of microbial function through sediment-hosted aquifers and enrichment of novel symbionts in the deep terrestrial subsurface.</title>
        <authorList>
            <person name="Probst A.J."/>
            <person name="Ladd B."/>
            <person name="Jarett J.K."/>
            <person name="Geller-Mcgrath D.E."/>
            <person name="Sieber C.M.K."/>
            <person name="Emerson J.B."/>
            <person name="Anantharaman K."/>
            <person name="Thomas B.C."/>
            <person name="Malmstrom R."/>
            <person name="Stieglmeier M."/>
            <person name="Klingl A."/>
            <person name="Woyke T."/>
            <person name="Ryan C.M."/>
            <person name="Banfield J.F."/>
        </authorList>
    </citation>
    <scope>NUCLEOTIDE SEQUENCE [LARGE SCALE GENOMIC DNA]</scope>
</reference>
<evidence type="ECO:0000313" key="7">
    <source>
        <dbReference type="Proteomes" id="UP000229307"/>
    </source>
</evidence>
<dbReference type="PROSITE" id="PS00523">
    <property type="entry name" value="SULFATASE_1"/>
    <property type="match status" value="1"/>
</dbReference>
<name>A0A2M7SEL9_9BACT</name>